<evidence type="ECO:0000313" key="5">
    <source>
        <dbReference type="Proteomes" id="UP000007800"/>
    </source>
</evidence>
<dbReference type="GeneID" id="9055587"/>
<dbReference type="OMA" id="ISCEFTE"/>
<evidence type="ECO:0000256" key="3">
    <source>
        <dbReference type="ARBA" id="ARBA00046271"/>
    </source>
</evidence>
<dbReference type="GO" id="GO:0005778">
    <property type="term" value="C:peroxisomal membrane"/>
    <property type="evidence" value="ECO:0007669"/>
    <property type="project" value="UniProtKB-SubCell"/>
</dbReference>
<name>C5KRY4_PERM5</name>
<organism evidence="5">
    <name type="scientific">Perkinsus marinus (strain ATCC 50983 / TXsc)</name>
    <dbReference type="NCBI Taxonomy" id="423536"/>
    <lineage>
        <taxon>Eukaryota</taxon>
        <taxon>Sar</taxon>
        <taxon>Alveolata</taxon>
        <taxon>Perkinsozoa</taxon>
        <taxon>Perkinsea</taxon>
        <taxon>Perkinsida</taxon>
        <taxon>Perkinsidae</taxon>
        <taxon>Perkinsus</taxon>
    </lineage>
</organism>
<dbReference type="Proteomes" id="UP000007800">
    <property type="component" value="Unassembled WGS sequence"/>
</dbReference>
<dbReference type="RefSeq" id="XP_002781030.1">
    <property type="nucleotide sequence ID" value="XM_002780984.1"/>
</dbReference>
<evidence type="ECO:0000256" key="1">
    <source>
        <dbReference type="ARBA" id="ARBA00023136"/>
    </source>
</evidence>
<sequence length="250" mass="28370">MAAPFTSLVPHLSVDQFLVLLDKTDFKDKSFKILGGLSKLQALAGHPAEKDLMAFARVLSMARKYIKFGKSLQSYRQLDAEVKPVGDLPASYVKFEEWVDFVQLLVEDLNTLHKGRFLKALGIPNIPRLDRLEDQAWWLWSGVAWVLYYAKFKVAREKWLKAKLDSSDPNDDVKVKAAYVAMIMQLSALVKISCEFTESTLALGYVPMYLKMNYPKALKVLQVLCSLMSATSSMHKLLINQQKLMSSRSK</sequence>
<dbReference type="AlphaFoldDB" id="C5KRY4"/>
<protein>
    <submittedName>
        <fullName evidence="4">Uncharacterized protein</fullName>
    </submittedName>
</protein>
<accession>C5KRY4</accession>
<keyword evidence="1" id="KW-0472">Membrane</keyword>
<proteinExistence type="predicted"/>
<dbReference type="Pfam" id="PF05648">
    <property type="entry name" value="PEX11"/>
    <property type="match status" value="1"/>
</dbReference>
<dbReference type="InterPro" id="IPR008733">
    <property type="entry name" value="PEX11"/>
</dbReference>
<reference evidence="4 5" key="1">
    <citation type="submission" date="2008-07" db="EMBL/GenBank/DDBJ databases">
        <authorList>
            <person name="El-Sayed N."/>
            <person name="Caler E."/>
            <person name="Inman J."/>
            <person name="Amedeo P."/>
            <person name="Hass B."/>
            <person name="Wortman J."/>
        </authorList>
    </citation>
    <scope>NUCLEOTIDE SEQUENCE [LARGE SCALE GENOMIC DNA]</scope>
    <source>
        <strain evidence="5">ATCC 50983 / TXsc</strain>
    </source>
</reference>
<dbReference type="OrthoDB" id="418771at2759"/>
<evidence type="ECO:0000313" key="4">
    <source>
        <dbReference type="EMBL" id="EER12825.1"/>
    </source>
</evidence>
<comment type="subcellular location">
    <subcellularLocation>
        <location evidence="3">Peroxisome membrane</location>
    </subcellularLocation>
</comment>
<dbReference type="InParanoid" id="C5KRY4"/>
<dbReference type="EMBL" id="GG675931">
    <property type="protein sequence ID" value="EER12825.1"/>
    <property type="molecule type" value="Genomic_DNA"/>
</dbReference>
<keyword evidence="2" id="KW-0576">Peroxisome</keyword>
<keyword evidence="5" id="KW-1185">Reference proteome</keyword>
<gene>
    <name evidence="4" type="ORF">Pmar_PMAR018080</name>
</gene>
<dbReference type="GO" id="GO:0016559">
    <property type="term" value="P:peroxisome fission"/>
    <property type="evidence" value="ECO:0007669"/>
    <property type="project" value="InterPro"/>
</dbReference>
<evidence type="ECO:0000256" key="2">
    <source>
        <dbReference type="ARBA" id="ARBA00023140"/>
    </source>
</evidence>